<dbReference type="RefSeq" id="WP_111397679.1">
    <property type="nucleotide sequence ID" value="NZ_QKYU01000007.1"/>
</dbReference>
<evidence type="ECO:0000256" key="4">
    <source>
        <dbReference type="ARBA" id="ARBA00023054"/>
    </source>
</evidence>
<evidence type="ECO:0000256" key="1">
    <source>
        <dbReference type="ARBA" id="ARBA00003416"/>
    </source>
</evidence>
<organism evidence="6 7">
    <name type="scientific">Humitalea rosea</name>
    <dbReference type="NCBI Taxonomy" id="990373"/>
    <lineage>
        <taxon>Bacteria</taxon>
        <taxon>Pseudomonadati</taxon>
        <taxon>Pseudomonadota</taxon>
        <taxon>Alphaproteobacteria</taxon>
        <taxon>Acetobacterales</taxon>
        <taxon>Roseomonadaceae</taxon>
        <taxon>Humitalea</taxon>
    </lineage>
</organism>
<protein>
    <recommendedName>
        <fullName evidence="3">DNA recombination protein RmuC homolog</fullName>
    </recommendedName>
</protein>
<dbReference type="OrthoDB" id="370725at2"/>
<dbReference type="InterPro" id="IPR003798">
    <property type="entry name" value="DNA_recombination_RmuC"/>
</dbReference>
<name>A0A2W7INZ1_9PROT</name>
<dbReference type="Proteomes" id="UP000249688">
    <property type="component" value="Unassembled WGS sequence"/>
</dbReference>
<reference evidence="6 7" key="1">
    <citation type="submission" date="2018-06" db="EMBL/GenBank/DDBJ databases">
        <title>Genomic Encyclopedia of Archaeal and Bacterial Type Strains, Phase II (KMG-II): from individual species to whole genera.</title>
        <authorList>
            <person name="Goeker M."/>
        </authorList>
    </citation>
    <scope>NUCLEOTIDE SEQUENCE [LARGE SCALE GENOMIC DNA]</scope>
    <source>
        <strain evidence="6 7">DSM 24525</strain>
    </source>
</reference>
<evidence type="ECO:0000313" key="7">
    <source>
        <dbReference type="Proteomes" id="UP000249688"/>
    </source>
</evidence>
<comment type="caution">
    <text evidence="6">The sequence shown here is derived from an EMBL/GenBank/DDBJ whole genome shotgun (WGS) entry which is preliminary data.</text>
</comment>
<keyword evidence="4" id="KW-0175">Coiled coil</keyword>
<keyword evidence="5" id="KW-0233">DNA recombination</keyword>
<sequence>MTTESMLVAAVALVVVVLIVALLLRPRDTGAAALLQSLAQAQTQQAERLAALLPAVQQALAAQNLAIADRARAESGQIGDRLTQATATMTDTLVAQAKAVGDAVAKQNERLDAQDARLAERLAASSLLLEKVLKEQNESLSLALAGQTDKVGRQLTEQMATAQTTAAAITERLAVIDAARGNIEALGAQVGSLSAILSNKQTRGAFGEVQLRALVEDRLPPGAYDWQCTLSTGVRADCRINLAFPPGPIVVDSKFPLEGWQAIQGNTDPVALRAFAVSVRKHVEDIAEKYILDGETADGALLFLPSEAVYADLHVRLPELVEAASRRRVYIVSPTTLWAVLGTMRSLMRDVRVRAETRTIQDAVRGLGSDVVRLESRVGDLRRHFDQAHKDIGQIEISTQKIGRLGERIASVDLEEAPTAVLPPV</sequence>
<keyword evidence="7" id="KW-1185">Reference proteome</keyword>
<dbReference type="PANTHER" id="PTHR30563">
    <property type="entry name" value="DNA RECOMBINATION PROTEIN RMUC"/>
    <property type="match status" value="1"/>
</dbReference>
<proteinExistence type="inferred from homology"/>
<dbReference type="Pfam" id="PF02646">
    <property type="entry name" value="RmuC"/>
    <property type="match status" value="1"/>
</dbReference>
<dbReference type="GO" id="GO:0006310">
    <property type="term" value="P:DNA recombination"/>
    <property type="evidence" value="ECO:0007669"/>
    <property type="project" value="UniProtKB-KW"/>
</dbReference>
<evidence type="ECO:0000256" key="5">
    <source>
        <dbReference type="ARBA" id="ARBA00023172"/>
    </source>
</evidence>
<gene>
    <name evidence="6" type="ORF">C8P66_107126</name>
</gene>
<comment type="function">
    <text evidence="1">Involved in DNA recombination.</text>
</comment>
<dbReference type="PANTHER" id="PTHR30563:SF0">
    <property type="entry name" value="DNA RECOMBINATION PROTEIN RMUC"/>
    <property type="match status" value="1"/>
</dbReference>
<dbReference type="EMBL" id="QKYU01000007">
    <property type="protein sequence ID" value="PZW47088.1"/>
    <property type="molecule type" value="Genomic_DNA"/>
</dbReference>
<comment type="similarity">
    <text evidence="2">Belongs to the RmuC family.</text>
</comment>
<evidence type="ECO:0000256" key="3">
    <source>
        <dbReference type="ARBA" id="ARBA00021840"/>
    </source>
</evidence>
<accession>A0A2W7INZ1</accession>
<evidence type="ECO:0000313" key="6">
    <source>
        <dbReference type="EMBL" id="PZW47088.1"/>
    </source>
</evidence>
<evidence type="ECO:0000256" key="2">
    <source>
        <dbReference type="ARBA" id="ARBA00009840"/>
    </source>
</evidence>
<dbReference type="AlphaFoldDB" id="A0A2W7INZ1"/>